<dbReference type="PANTHER" id="PTHR32382:SF4">
    <property type="entry name" value="FASCICLIN-LIKE ARABINOGALACTAN PROTEIN 1"/>
    <property type="match status" value="1"/>
</dbReference>
<dbReference type="FunFam" id="2.30.180.10:FF:000008">
    <property type="entry name" value="Fasciclin-like arabinogalactan protein 10"/>
    <property type="match status" value="1"/>
</dbReference>
<dbReference type="Proteomes" id="UP001140206">
    <property type="component" value="Chromosome 2"/>
</dbReference>
<gene>
    <name evidence="17" type="ORF">LUZ62_029219</name>
    <name evidence="16" type="ORF">LUZ62_044080</name>
    <name evidence="15" type="ORF">LUZ62_088573</name>
</gene>
<keyword evidence="8" id="KW-0472">Membrane</keyword>
<evidence type="ECO:0000256" key="5">
    <source>
        <dbReference type="ARBA" id="ARBA00022729"/>
    </source>
</evidence>
<dbReference type="Proteomes" id="UP001140206">
    <property type="component" value="Chromosome 5"/>
</dbReference>
<keyword evidence="10" id="KW-0449">Lipoprotein</keyword>
<dbReference type="PROSITE" id="PS50213">
    <property type="entry name" value="FAS1"/>
    <property type="match status" value="2"/>
</dbReference>
<evidence type="ECO:0000256" key="1">
    <source>
        <dbReference type="ARBA" id="ARBA00004609"/>
    </source>
</evidence>
<dbReference type="AlphaFoldDB" id="A0AAV8CE99"/>
<feature type="chain" id="PRO_5044716118" evidence="13">
    <location>
        <begin position="24"/>
        <end position="412"/>
    </location>
</feature>
<dbReference type="PROSITE" id="PS51257">
    <property type="entry name" value="PROKAR_LIPOPROTEIN"/>
    <property type="match status" value="1"/>
</dbReference>
<sequence length="412" mass="44067">MRLFSVSFTILFLFASCTTLCRGFNITKILAQHSEFSTFNHYLSATHLADEINRRRTITVLVVSNGGMGSLLSRGFSLPTMRHVLSLHVLVDYFGARKLHQLSGDTTLVSTFFQASGNAPGTSGFVNISMHKGGVVSFAPSDSDLDTYTPASFVKSIFEDPYNIAVIQISTILESAVAEAPAEAPSAVNITDLMAAKGCKTFADLLLSTGDAAKTFQNGIDGGLTVFCPLDQAMDDFLPKFKNLTDAGKLNLLLYHAIPVYYSVQMLRSNNGVMNTLATEKKNYNLTVQNDGEVVTIKTPAGVVAKIVGTIKDEDPLALYTIDKVLEPRELFKKEVPPPAPAPAPVVAEAPRKAGKEKKHVPAQAPEPAPGPDQEPADQKAADENSAVMMIKGAGSLATATTVVGMLVSLTL</sequence>
<keyword evidence="6" id="KW-0677">Repeat</keyword>
<evidence type="ECO:0000256" key="6">
    <source>
        <dbReference type="ARBA" id="ARBA00022737"/>
    </source>
</evidence>
<comment type="subcellular location">
    <subcellularLocation>
        <location evidence="1">Cell membrane</location>
        <topology evidence="1">Lipid-anchor</topology>
        <topology evidence="1">GPI-anchor</topology>
    </subcellularLocation>
</comment>
<evidence type="ECO:0000256" key="2">
    <source>
        <dbReference type="ARBA" id="ARBA00007843"/>
    </source>
</evidence>
<evidence type="ECO:0000256" key="10">
    <source>
        <dbReference type="ARBA" id="ARBA00023288"/>
    </source>
</evidence>
<evidence type="ECO:0000256" key="9">
    <source>
        <dbReference type="ARBA" id="ARBA00023180"/>
    </source>
</evidence>
<accession>A0AAV8CE99</accession>
<dbReference type="Pfam" id="PF02469">
    <property type="entry name" value="Fasciclin"/>
    <property type="match status" value="1"/>
</dbReference>
<evidence type="ECO:0000313" key="17">
    <source>
        <dbReference type="EMBL" id="KAJ4816653.1"/>
    </source>
</evidence>
<dbReference type="InterPro" id="IPR036378">
    <property type="entry name" value="FAS1_dom_sf"/>
</dbReference>
<evidence type="ECO:0000259" key="14">
    <source>
        <dbReference type="PROSITE" id="PS50213"/>
    </source>
</evidence>
<evidence type="ECO:0000313" key="15">
    <source>
        <dbReference type="EMBL" id="KAJ4754168.1"/>
    </source>
</evidence>
<keyword evidence="5 13" id="KW-0732">Signal</keyword>
<evidence type="ECO:0000256" key="7">
    <source>
        <dbReference type="ARBA" id="ARBA00022974"/>
    </source>
</evidence>
<dbReference type="GO" id="GO:0098552">
    <property type="term" value="C:side of membrane"/>
    <property type="evidence" value="ECO:0007669"/>
    <property type="project" value="UniProtKB-KW"/>
</dbReference>
<keyword evidence="3" id="KW-1003">Cell membrane</keyword>
<name>A0AAV8CE99_9POAL</name>
<comment type="function">
    <text evidence="11">May be a cell surface adhesion protein.</text>
</comment>
<proteinExistence type="inferred from homology"/>
<dbReference type="EMBL" id="JAMFTS010000001">
    <property type="protein sequence ID" value="KAJ4816653.1"/>
    <property type="molecule type" value="Genomic_DNA"/>
</dbReference>
<evidence type="ECO:0000256" key="12">
    <source>
        <dbReference type="SAM" id="MobiDB-lite"/>
    </source>
</evidence>
<dbReference type="Gene3D" id="2.30.180.10">
    <property type="entry name" value="FAS1 domain"/>
    <property type="match status" value="2"/>
</dbReference>
<evidence type="ECO:0000256" key="4">
    <source>
        <dbReference type="ARBA" id="ARBA00022622"/>
    </source>
</evidence>
<reference evidence="15" key="1">
    <citation type="submission" date="2022-08" db="EMBL/GenBank/DDBJ databases">
        <authorList>
            <person name="Marques A."/>
        </authorList>
    </citation>
    <scope>NUCLEOTIDE SEQUENCE</scope>
    <source>
        <strain evidence="15">RhyPub2mFocal</strain>
        <tissue evidence="15">Leaves</tissue>
    </source>
</reference>
<dbReference type="EMBL" id="JAMFTS010000005">
    <property type="protein sequence ID" value="KAJ4754168.1"/>
    <property type="molecule type" value="Genomic_DNA"/>
</dbReference>
<feature type="domain" description="FAS1" evidence="14">
    <location>
        <begin position="186"/>
        <end position="326"/>
    </location>
</feature>
<dbReference type="SMART" id="SM00554">
    <property type="entry name" value="FAS1"/>
    <property type="match status" value="1"/>
</dbReference>
<comment type="similarity">
    <text evidence="2">Belongs to the fasciclin-like AGP family.</text>
</comment>
<keyword evidence="18" id="KW-1185">Reference proteome</keyword>
<dbReference type="EMBL" id="JAMFTS010000002">
    <property type="protein sequence ID" value="KAJ4792834.1"/>
    <property type="molecule type" value="Genomic_DNA"/>
</dbReference>
<evidence type="ECO:0000256" key="11">
    <source>
        <dbReference type="ARBA" id="ARBA00024686"/>
    </source>
</evidence>
<dbReference type="GO" id="GO:0005886">
    <property type="term" value="C:plasma membrane"/>
    <property type="evidence" value="ECO:0007669"/>
    <property type="project" value="UniProtKB-SubCell"/>
</dbReference>
<dbReference type="Proteomes" id="UP001140206">
    <property type="component" value="Chromosome 1"/>
</dbReference>
<dbReference type="FunFam" id="2.30.180.10:FF:000010">
    <property type="entry name" value="Fasciclin-like arabinogalactan protein 2"/>
    <property type="match status" value="1"/>
</dbReference>
<feature type="region of interest" description="Disordered" evidence="12">
    <location>
        <begin position="334"/>
        <end position="383"/>
    </location>
</feature>
<dbReference type="InterPro" id="IPR033254">
    <property type="entry name" value="Plant_FLA"/>
</dbReference>
<feature type="signal peptide" evidence="13">
    <location>
        <begin position="1"/>
        <end position="23"/>
    </location>
</feature>
<evidence type="ECO:0000256" key="8">
    <source>
        <dbReference type="ARBA" id="ARBA00023136"/>
    </source>
</evidence>
<organism evidence="15 18">
    <name type="scientific">Rhynchospora pubera</name>
    <dbReference type="NCBI Taxonomy" id="906938"/>
    <lineage>
        <taxon>Eukaryota</taxon>
        <taxon>Viridiplantae</taxon>
        <taxon>Streptophyta</taxon>
        <taxon>Embryophyta</taxon>
        <taxon>Tracheophyta</taxon>
        <taxon>Spermatophyta</taxon>
        <taxon>Magnoliopsida</taxon>
        <taxon>Liliopsida</taxon>
        <taxon>Poales</taxon>
        <taxon>Cyperaceae</taxon>
        <taxon>Cyperoideae</taxon>
        <taxon>Rhynchosporeae</taxon>
        <taxon>Rhynchospora</taxon>
    </lineage>
</organism>
<evidence type="ECO:0000313" key="18">
    <source>
        <dbReference type="Proteomes" id="UP001140206"/>
    </source>
</evidence>
<feature type="domain" description="FAS1" evidence="14">
    <location>
        <begin position="23"/>
        <end position="173"/>
    </location>
</feature>
<evidence type="ECO:0000256" key="3">
    <source>
        <dbReference type="ARBA" id="ARBA00022475"/>
    </source>
</evidence>
<keyword evidence="7" id="KW-0654">Proteoglycan</keyword>
<evidence type="ECO:0000313" key="16">
    <source>
        <dbReference type="EMBL" id="KAJ4792834.1"/>
    </source>
</evidence>
<evidence type="ECO:0000256" key="13">
    <source>
        <dbReference type="SAM" id="SignalP"/>
    </source>
</evidence>
<protein>
    <submittedName>
        <fullName evidence="15">Fasciclin-like arabinogalactan family protein</fullName>
    </submittedName>
</protein>
<dbReference type="SUPFAM" id="SSF82153">
    <property type="entry name" value="FAS1 domain"/>
    <property type="match status" value="2"/>
</dbReference>
<dbReference type="PANTHER" id="PTHR32382">
    <property type="entry name" value="FASCICLIN-LIKE ARABINOGALACTAN PROTEIN"/>
    <property type="match status" value="1"/>
</dbReference>
<dbReference type="InterPro" id="IPR000782">
    <property type="entry name" value="FAS1_domain"/>
</dbReference>
<keyword evidence="9" id="KW-0325">Glycoprotein</keyword>
<comment type="caution">
    <text evidence="15">The sequence shown here is derived from an EMBL/GenBank/DDBJ whole genome shotgun (WGS) entry which is preliminary data.</text>
</comment>
<keyword evidence="4" id="KW-0336">GPI-anchor</keyword>